<sequence length="121" mass="14777">MNNVEFNQINYDMLRNFIAKYGNLADQLIYVRNLIAIRLNIIFQQQLFTFLKTQKSFIYFYQIQLVREQKQVKGLELSKSINMKKEILIYIQQNFMQVINYKEMQIQNFQYFYFDQDGLAN</sequence>
<dbReference type="RefSeq" id="XP_001471472.1">
    <property type="nucleotide sequence ID" value="XM_001471422.2"/>
</dbReference>
<dbReference type="KEGG" id="tet:TTHERM_00711859"/>
<reference evidence="2" key="1">
    <citation type="journal article" date="2006" name="PLoS Biol.">
        <title>Macronuclear genome sequence of the ciliate Tetrahymena thermophila, a model eukaryote.</title>
        <authorList>
            <person name="Eisen J.A."/>
            <person name="Coyne R.S."/>
            <person name="Wu M."/>
            <person name="Wu D."/>
            <person name="Thiagarajan M."/>
            <person name="Wortman J.R."/>
            <person name="Badger J.H."/>
            <person name="Ren Q."/>
            <person name="Amedeo P."/>
            <person name="Jones K.M."/>
            <person name="Tallon L.J."/>
            <person name="Delcher A.L."/>
            <person name="Salzberg S.L."/>
            <person name="Silva J.C."/>
            <person name="Haas B.J."/>
            <person name="Majoros W.H."/>
            <person name="Farzad M."/>
            <person name="Carlton J.M."/>
            <person name="Smith R.K. Jr."/>
            <person name="Garg J."/>
            <person name="Pearlman R.E."/>
            <person name="Karrer K.M."/>
            <person name="Sun L."/>
            <person name="Manning G."/>
            <person name="Elde N.C."/>
            <person name="Turkewitz A.P."/>
            <person name="Asai D.J."/>
            <person name="Wilkes D.E."/>
            <person name="Wang Y."/>
            <person name="Cai H."/>
            <person name="Collins K."/>
            <person name="Stewart B.A."/>
            <person name="Lee S.R."/>
            <person name="Wilamowska K."/>
            <person name="Weinberg Z."/>
            <person name="Ruzzo W.L."/>
            <person name="Wloga D."/>
            <person name="Gaertig J."/>
            <person name="Frankel J."/>
            <person name="Tsao C.-C."/>
            <person name="Gorovsky M.A."/>
            <person name="Keeling P.J."/>
            <person name="Waller R.F."/>
            <person name="Patron N.J."/>
            <person name="Cherry J.M."/>
            <person name="Stover N.A."/>
            <person name="Krieger C.J."/>
            <person name="del Toro C."/>
            <person name="Ryder H.F."/>
            <person name="Williamson S.C."/>
            <person name="Barbeau R.A."/>
            <person name="Hamilton E.P."/>
            <person name="Orias E."/>
        </authorList>
    </citation>
    <scope>NUCLEOTIDE SEQUENCE [LARGE SCALE GENOMIC DNA]</scope>
    <source>
        <strain evidence="2">SB210</strain>
    </source>
</reference>
<protein>
    <submittedName>
        <fullName evidence="1">Uncharacterized protein</fullName>
    </submittedName>
</protein>
<dbReference type="Proteomes" id="UP000009168">
    <property type="component" value="Unassembled WGS sequence"/>
</dbReference>
<name>A4VCT0_TETTS</name>
<evidence type="ECO:0000313" key="2">
    <source>
        <dbReference type="Proteomes" id="UP000009168"/>
    </source>
</evidence>
<dbReference type="EMBL" id="GG662338">
    <property type="protein sequence ID" value="EDK31336.1"/>
    <property type="molecule type" value="Genomic_DNA"/>
</dbReference>
<keyword evidence="2" id="KW-1185">Reference proteome</keyword>
<organism evidence="1 2">
    <name type="scientific">Tetrahymena thermophila (strain SB210)</name>
    <dbReference type="NCBI Taxonomy" id="312017"/>
    <lineage>
        <taxon>Eukaryota</taxon>
        <taxon>Sar</taxon>
        <taxon>Alveolata</taxon>
        <taxon>Ciliophora</taxon>
        <taxon>Intramacronucleata</taxon>
        <taxon>Oligohymenophorea</taxon>
        <taxon>Hymenostomatida</taxon>
        <taxon>Tetrahymenina</taxon>
        <taxon>Tetrahymenidae</taxon>
        <taxon>Tetrahymena</taxon>
    </lineage>
</organism>
<accession>A4VCT0</accession>
<dbReference type="GeneID" id="7827805"/>
<dbReference type="HOGENOM" id="CLU_2042797_0_0_1"/>
<dbReference type="AlphaFoldDB" id="A4VCT0"/>
<dbReference type="InParanoid" id="A4VCT0"/>
<proteinExistence type="predicted"/>
<evidence type="ECO:0000313" key="1">
    <source>
        <dbReference type="EMBL" id="EDK31336.1"/>
    </source>
</evidence>
<gene>
    <name evidence="1" type="ORF">TTHERM_00711859</name>
</gene>